<organism evidence="11 12">
    <name type="scientific">Pediococcus argentinicus</name>
    <dbReference type="NCBI Taxonomy" id="480391"/>
    <lineage>
        <taxon>Bacteria</taxon>
        <taxon>Bacillati</taxon>
        <taxon>Bacillota</taxon>
        <taxon>Bacilli</taxon>
        <taxon>Lactobacillales</taxon>
        <taxon>Lactobacillaceae</taxon>
        <taxon>Pediococcus</taxon>
    </lineage>
</organism>
<dbReference type="InterPro" id="IPR007634">
    <property type="entry name" value="RNA_pol_sigma_54_DNA-bd"/>
</dbReference>
<evidence type="ECO:0000256" key="1">
    <source>
        <dbReference type="ARBA" id="ARBA00008798"/>
    </source>
</evidence>
<protein>
    <submittedName>
        <fullName evidence="11">RNA polymerase sigma-54 factor</fullName>
    </submittedName>
</protein>
<dbReference type="GO" id="GO:0016779">
    <property type="term" value="F:nucleotidyltransferase activity"/>
    <property type="evidence" value="ECO:0007669"/>
    <property type="project" value="UniProtKB-KW"/>
</dbReference>
<dbReference type="Gene3D" id="1.10.10.60">
    <property type="entry name" value="Homeodomain-like"/>
    <property type="match status" value="1"/>
</dbReference>
<dbReference type="EMBL" id="JQCQ01000031">
    <property type="protein sequence ID" value="KRO23206.1"/>
    <property type="molecule type" value="Genomic_DNA"/>
</dbReference>
<feature type="domain" description="RNA polymerase sigma factor 54 DNA-binding" evidence="9">
    <location>
        <begin position="278"/>
        <end position="439"/>
    </location>
</feature>
<evidence type="ECO:0000259" key="10">
    <source>
        <dbReference type="Pfam" id="PF04963"/>
    </source>
</evidence>
<keyword evidence="12" id="KW-1185">Reference proteome</keyword>
<dbReference type="GO" id="GO:0000428">
    <property type="term" value="C:DNA-directed RNA polymerase complex"/>
    <property type="evidence" value="ECO:0007669"/>
    <property type="project" value="UniProtKB-KW"/>
</dbReference>
<dbReference type="PANTHER" id="PTHR32248:SF4">
    <property type="entry name" value="RNA POLYMERASE SIGMA-54 FACTOR"/>
    <property type="match status" value="1"/>
</dbReference>
<dbReference type="Gene3D" id="1.10.10.1330">
    <property type="entry name" value="RNA polymerase sigma-54 factor, core-binding domain"/>
    <property type="match status" value="1"/>
</dbReference>
<dbReference type="Pfam" id="PF04552">
    <property type="entry name" value="Sigma54_DBD"/>
    <property type="match status" value="1"/>
</dbReference>
<dbReference type="Pfam" id="PF00309">
    <property type="entry name" value="Sigma54_AID"/>
    <property type="match status" value="1"/>
</dbReference>
<dbReference type="NCBIfam" id="TIGR02395">
    <property type="entry name" value="rpoN_sigma"/>
    <property type="match status" value="1"/>
</dbReference>
<dbReference type="PANTHER" id="PTHR32248">
    <property type="entry name" value="RNA POLYMERASE SIGMA-54 FACTOR"/>
    <property type="match status" value="1"/>
</dbReference>
<sequence length="441" mass="50069">MAVKQNLGQSQQQKQIQKLAMTQSLQQSIQILQYNVEELQSFLKQKELENPLITVSVADRSTSQSSSQSGTQENFLEQVAGTSDQSLFDYLLEQVHLTMRETPLRGLVLFLLDYVDQNGYLGLTNQEVEDKTGADSVAVLDAITLLQQLDPPGVGARDLRECLMLQTENDSQSPAMAYLVLEEMFNQLVDRKWDVICRKLDLTMKDVQEIFDYIRTLTPTPGAAFNTEAPAYVIPDLIVEVENNQIHITQSKSAKPQVHFQKRYFNQLLTQESQEVTDYVNEKKREFEWISKSLQQREDTILRVGRVIVEVQEDYFLHPGSDLKPLMLKDVARKLHLHESTISRSVNGKYMITPNGTFELKHFFSNAVGNDETSDGIQESADSVKSKIKKIINAEDKTKPISDAKIALTLSKDEINISRRTVAKYRESLGIASSSKRKRFG</sequence>
<dbReference type="InterPro" id="IPR007046">
    <property type="entry name" value="RNA_pol_sigma_54_core-bd"/>
</dbReference>
<keyword evidence="3" id="KW-0808">Transferase</keyword>
<reference evidence="11 12" key="1">
    <citation type="journal article" date="2015" name="Genome Announc.">
        <title>Expanding the biotechnology potential of lactobacilli through comparative genomics of 213 strains and associated genera.</title>
        <authorList>
            <person name="Sun Z."/>
            <person name="Harris H.M."/>
            <person name="McCann A."/>
            <person name="Guo C."/>
            <person name="Argimon S."/>
            <person name="Zhang W."/>
            <person name="Yang X."/>
            <person name="Jeffery I.B."/>
            <person name="Cooney J.C."/>
            <person name="Kagawa T.F."/>
            <person name="Liu W."/>
            <person name="Song Y."/>
            <person name="Salvetti E."/>
            <person name="Wrobel A."/>
            <person name="Rasinkangas P."/>
            <person name="Parkhill J."/>
            <person name="Rea M.C."/>
            <person name="O'Sullivan O."/>
            <person name="Ritari J."/>
            <person name="Douillard F.P."/>
            <person name="Paul Ross R."/>
            <person name="Yang R."/>
            <person name="Briner A.E."/>
            <person name="Felis G.E."/>
            <person name="de Vos W.M."/>
            <person name="Barrangou R."/>
            <person name="Klaenhammer T.R."/>
            <person name="Caufield P.W."/>
            <person name="Cui Y."/>
            <person name="Zhang H."/>
            <person name="O'Toole P.W."/>
        </authorList>
    </citation>
    <scope>NUCLEOTIDE SEQUENCE [LARGE SCALE GENOMIC DNA]</scope>
    <source>
        <strain evidence="11 12">DSM 23026</strain>
    </source>
</reference>
<dbReference type="InterPro" id="IPR038709">
    <property type="entry name" value="RpoN_core-bd_sf"/>
</dbReference>
<dbReference type="PROSITE" id="PS00718">
    <property type="entry name" value="SIGMA54_2"/>
    <property type="match status" value="1"/>
</dbReference>
<dbReference type="PIRSF" id="PIRSF000774">
    <property type="entry name" value="RpoN"/>
    <property type="match status" value="1"/>
</dbReference>
<dbReference type="PROSITE" id="PS50044">
    <property type="entry name" value="SIGMA54_3"/>
    <property type="match status" value="1"/>
</dbReference>
<dbReference type="InterPro" id="IPR000394">
    <property type="entry name" value="RNA_pol_sigma_54"/>
</dbReference>
<dbReference type="PROSITE" id="PS00717">
    <property type="entry name" value="SIGMA54_1"/>
    <property type="match status" value="1"/>
</dbReference>
<comment type="similarity">
    <text evidence="1">Belongs to the sigma-54 factor family.</text>
</comment>
<keyword evidence="6" id="KW-0731">Sigma factor</keyword>
<comment type="caution">
    <text evidence="11">The sequence shown here is derived from an EMBL/GenBank/DDBJ whole genome shotgun (WGS) entry which is preliminary data.</text>
</comment>
<dbReference type="RefSeq" id="WP_057800199.1">
    <property type="nucleotide sequence ID" value="NZ_BJZZ01000031.1"/>
</dbReference>
<proteinExistence type="inferred from homology"/>
<keyword evidence="4" id="KW-0548">Nucleotidyltransferase</keyword>
<evidence type="ECO:0000313" key="12">
    <source>
        <dbReference type="Proteomes" id="UP000051249"/>
    </source>
</evidence>
<evidence type="ECO:0000256" key="4">
    <source>
        <dbReference type="ARBA" id="ARBA00022695"/>
    </source>
</evidence>
<evidence type="ECO:0000256" key="6">
    <source>
        <dbReference type="ARBA" id="ARBA00023082"/>
    </source>
</evidence>
<dbReference type="PRINTS" id="PR00045">
    <property type="entry name" value="SIGMA54FCT"/>
</dbReference>
<dbReference type="AlphaFoldDB" id="A0A0R2NBK2"/>
<dbReference type="GO" id="GO:0003677">
    <property type="term" value="F:DNA binding"/>
    <property type="evidence" value="ECO:0007669"/>
    <property type="project" value="UniProtKB-KW"/>
</dbReference>
<evidence type="ECO:0000259" key="9">
    <source>
        <dbReference type="Pfam" id="PF04552"/>
    </source>
</evidence>
<dbReference type="GO" id="GO:0001216">
    <property type="term" value="F:DNA-binding transcription activator activity"/>
    <property type="evidence" value="ECO:0007669"/>
    <property type="project" value="InterPro"/>
</dbReference>
<evidence type="ECO:0000256" key="5">
    <source>
        <dbReference type="ARBA" id="ARBA00023015"/>
    </source>
</evidence>
<dbReference type="PATRIC" id="fig|480391.4.peg.1045"/>
<evidence type="ECO:0000256" key="2">
    <source>
        <dbReference type="ARBA" id="ARBA00022478"/>
    </source>
</evidence>
<accession>A0A0R2NBK2</accession>
<dbReference type="OrthoDB" id="9814402at2"/>
<dbReference type="GO" id="GO:0016987">
    <property type="term" value="F:sigma factor activity"/>
    <property type="evidence" value="ECO:0007669"/>
    <property type="project" value="UniProtKB-KW"/>
</dbReference>
<evidence type="ECO:0000256" key="7">
    <source>
        <dbReference type="ARBA" id="ARBA00023125"/>
    </source>
</evidence>
<gene>
    <name evidence="11" type="ORF">IV88_GL001030</name>
</gene>
<keyword evidence="5" id="KW-0805">Transcription regulation</keyword>
<keyword evidence="2" id="KW-0240">DNA-directed RNA polymerase</keyword>
<keyword evidence="7" id="KW-0238">DNA-binding</keyword>
<evidence type="ECO:0000313" key="11">
    <source>
        <dbReference type="EMBL" id="KRO23206.1"/>
    </source>
</evidence>
<feature type="domain" description="RNA polymerase sigma factor 54 core-binding" evidence="10">
    <location>
        <begin position="82"/>
        <end position="264"/>
    </location>
</feature>
<keyword evidence="8" id="KW-0804">Transcription</keyword>
<evidence type="ECO:0000256" key="8">
    <source>
        <dbReference type="ARBA" id="ARBA00023163"/>
    </source>
</evidence>
<name>A0A0R2NBK2_9LACO</name>
<dbReference type="GO" id="GO:0006352">
    <property type="term" value="P:DNA-templated transcription initiation"/>
    <property type="evidence" value="ECO:0007669"/>
    <property type="project" value="InterPro"/>
</dbReference>
<evidence type="ECO:0000256" key="3">
    <source>
        <dbReference type="ARBA" id="ARBA00022679"/>
    </source>
</evidence>
<dbReference type="Pfam" id="PF04963">
    <property type="entry name" value="Sigma54_CBD"/>
    <property type="match status" value="1"/>
</dbReference>
<dbReference type="Proteomes" id="UP000051249">
    <property type="component" value="Unassembled WGS sequence"/>
</dbReference>